<dbReference type="InterPro" id="IPR016181">
    <property type="entry name" value="Acyl_CoA_acyltransferase"/>
</dbReference>
<dbReference type="InterPro" id="IPR017380">
    <property type="entry name" value="Hist_AcTrfase_B-typ_cat-su"/>
</dbReference>
<dbReference type="SUPFAM" id="SSF55729">
    <property type="entry name" value="Acyl-CoA N-acyltransferases (Nat)"/>
    <property type="match status" value="1"/>
</dbReference>
<comment type="catalytic activity">
    <reaction evidence="6">
        <text>L-lysyl-[protein] + acetyl-CoA = N(6)-acetyl-L-lysyl-[protein] + CoA + H(+)</text>
        <dbReference type="Rhea" id="RHEA:45948"/>
        <dbReference type="Rhea" id="RHEA-COMP:9752"/>
        <dbReference type="Rhea" id="RHEA-COMP:10731"/>
        <dbReference type="ChEBI" id="CHEBI:15378"/>
        <dbReference type="ChEBI" id="CHEBI:29969"/>
        <dbReference type="ChEBI" id="CHEBI:57287"/>
        <dbReference type="ChEBI" id="CHEBI:57288"/>
        <dbReference type="ChEBI" id="CHEBI:61930"/>
        <dbReference type="EC" id="2.3.1.48"/>
    </reaction>
</comment>
<evidence type="ECO:0000313" key="10">
    <source>
        <dbReference type="Proteomes" id="UP000054350"/>
    </source>
</evidence>
<reference evidence="9 10" key="1">
    <citation type="submission" date="2009-11" db="EMBL/GenBank/DDBJ databases">
        <title>Annotation of Allomyces macrogynus ATCC 38327.</title>
        <authorList>
            <consortium name="The Broad Institute Genome Sequencing Platform"/>
            <person name="Russ C."/>
            <person name="Cuomo C."/>
            <person name="Burger G."/>
            <person name="Gray M.W."/>
            <person name="Holland P.W.H."/>
            <person name="King N."/>
            <person name="Lang F.B.F."/>
            <person name="Roger A.J."/>
            <person name="Ruiz-Trillo I."/>
            <person name="Young S.K."/>
            <person name="Zeng Q."/>
            <person name="Gargeya S."/>
            <person name="Fitzgerald M."/>
            <person name="Haas B."/>
            <person name="Abouelleil A."/>
            <person name="Alvarado L."/>
            <person name="Arachchi H.M."/>
            <person name="Berlin A."/>
            <person name="Chapman S.B."/>
            <person name="Gearin G."/>
            <person name="Goldberg J."/>
            <person name="Griggs A."/>
            <person name="Gujja S."/>
            <person name="Hansen M."/>
            <person name="Heiman D."/>
            <person name="Howarth C."/>
            <person name="Larimer J."/>
            <person name="Lui A."/>
            <person name="MacDonald P.J.P."/>
            <person name="McCowen C."/>
            <person name="Montmayeur A."/>
            <person name="Murphy C."/>
            <person name="Neiman D."/>
            <person name="Pearson M."/>
            <person name="Priest M."/>
            <person name="Roberts A."/>
            <person name="Saif S."/>
            <person name="Shea T."/>
            <person name="Sisk P."/>
            <person name="Stolte C."/>
            <person name="Sykes S."/>
            <person name="Wortman J."/>
            <person name="Nusbaum C."/>
            <person name="Birren B."/>
        </authorList>
    </citation>
    <scope>NUCLEOTIDE SEQUENCE [LARGE SCALE GENOMIC DNA]</scope>
    <source>
        <strain evidence="9 10">ATCC 38327</strain>
    </source>
</reference>
<dbReference type="VEuPathDB" id="FungiDB:AMAG_13784"/>
<feature type="compositionally biased region" description="Basic and acidic residues" evidence="7">
    <location>
        <begin position="1"/>
        <end position="18"/>
    </location>
</feature>
<evidence type="ECO:0000256" key="5">
    <source>
        <dbReference type="ARBA" id="ARBA00023315"/>
    </source>
</evidence>
<sequence>MAHDHAKTSPVRDQDPNHVDGPMDIDDSPSPSVGVDAADHGQGKALAPSLPPAAVDLDNVLTLSLVFGHDFDVDRAPNIPFHPTATAAISDDGIEAVLAARPDPQVNVRFSATELVPMVTGTGADAVMERMHQQLALELFAKSEKQFQRQLRHEHRGSAVPPGKHVEDVVHDGHVYELYASSFFYPGFRPFFARAKFLARHFLDRDSAAVLADLDETDERWNFLLLYRQPSTPGASTFVGLLAACTFFMYPLWLADVAAEHRYHRRRISQLLVLPPFQRQGLASLLYAAFMALNATSAHALEVAVEATTPAFDDLRDIADLTAVLARADPNAPPLIHVPEVEVLPLAEGDTCARARVHRDCARPVNDLCLPDVARDRVRGLQLEWKLEPRQAARVWEMAVLAAARDAKVPVPHEFRTLIKQRLFREGKADWVDVPRRERVEMLHRRYVAVVERYARIVHVVRARVAEQRVVEDGVGPRAGAVDGTLEARGRWLA</sequence>
<dbReference type="EMBL" id="GG745360">
    <property type="protein sequence ID" value="KNE69424.1"/>
    <property type="molecule type" value="Genomic_DNA"/>
</dbReference>
<name>A0A0L0T4D4_ALLM3</name>
<dbReference type="GO" id="GO:0031509">
    <property type="term" value="P:subtelomeric heterochromatin formation"/>
    <property type="evidence" value="ECO:0007669"/>
    <property type="project" value="InterPro"/>
</dbReference>
<organism evidence="9 10">
    <name type="scientific">Allomyces macrogynus (strain ATCC 38327)</name>
    <name type="common">Allomyces javanicus var. macrogynus</name>
    <dbReference type="NCBI Taxonomy" id="578462"/>
    <lineage>
        <taxon>Eukaryota</taxon>
        <taxon>Fungi</taxon>
        <taxon>Fungi incertae sedis</taxon>
        <taxon>Blastocladiomycota</taxon>
        <taxon>Blastocladiomycetes</taxon>
        <taxon>Blastocladiales</taxon>
        <taxon>Blastocladiaceae</taxon>
        <taxon>Allomyces</taxon>
    </lineage>
</organism>
<dbReference type="OrthoDB" id="10253098at2759"/>
<dbReference type="InterPro" id="IPR037113">
    <property type="entry name" value="Hat1_N_sf"/>
</dbReference>
<dbReference type="InterPro" id="IPR019467">
    <property type="entry name" value="Hat1_N"/>
</dbReference>
<keyword evidence="5" id="KW-0012">Acyltransferase</keyword>
<dbReference type="PANTHER" id="PTHR12046">
    <property type="entry name" value="HISTONE ACETYLTRANSFERASE TYPE B CATALYTIC SUBUNIT"/>
    <property type="match status" value="1"/>
</dbReference>
<keyword evidence="4" id="KW-0808">Transferase</keyword>
<proteinExistence type="inferred from homology"/>
<comment type="similarity">
    <text evidence="1">Belongs to the HAT1 family.</text>
</comment>
<dbReference type="Proteomes" id="UP000054350">
    <property type="component" value="Unassembled WGS sequence"/>
</dbReference>
<dbReference type="eggNOG" id="KOG2696">
    <property type="taxonomic scope" value="Eukaryota"/>
</dbReference>
<dbReference type="Pfam" id="PF10394">
    <property type="entry name" value="Hat1_N"/>
    <property type="match status" value="1"/>
</dbReference>
<dbReference type="GO" id="GO:0004402">
    <property type="term" value="F:histone acetyltransferase activity"/>
    <property type="evidence" value="ECO:0007669"/>
    <property type="project" value="InterPro"/>
</dbReference>
<dbReference type="Gene3D" id="3.90.360.10">
    <property type="entry name" value="Histone acetyl transferase 1 (HAT1), N-terminal domain"/>
    <property type="match status" value="1"/>
</dbReference>
<dbReference type="EC" id="2.3.1.48" evidence="2"/>
<gene>
    <name evidence="9" type="ORF">AMAG_13784</name>
</gene>
<dbReference type="GO" id="GO:0000781">
    <property type="term" value="C:chromosome, telomeric region"/>
    <property type="evidence" value="ECO:0007669"/>
    <property type="project" value="GOC"/>
</dbReference>
<evidence type="ECO:0000256" key="3">
    <source>
        <dbReference type="ARBA" id="ARBA00021268"/>
    </source>
</evidence>
<dbReference type="GO" id="GO:0005634">
    <property type="term" value="C:nucleus"/>
    <property type="evidence" value="ECO:0007669"/>
    <property type="project" value="InterPro"/>
</dbReference>
<reference evidence="10" key="2">
    <citation type="submission" date="2009-11" db="EMBL/GenBank/DDBJ databases">
        <title>The Genome Sequence of Allomyces macrogynus strain ATCC 38327.</title>
        <authorList>
            <consortium name="The Broad Institute Genome Sequencing Platform"/>
            <person name="Russ C."/>
            <person name="Cuomo C."/>
            <person name="Shea T."/>
            <person name="Young S.K."/>
            <person name="Zeng Q."/>
            <person name="Koehrsen M."/>
            <person name="Haas B."/>
            <person name="Borodovsky M."/>
            <person name="Guigo R."/>
            <person name="Alvarado L."/>
            <person name="Berlin A."/>
            <person name="Borenstein D."/>
            <person name="Chen Z."/>
            <person name="Engels R."/>
            <person name="Freedman E."/>
            <person name="Gellesch M."/>
            <person name="Goldberg J."/>
            <person name="Griggs A."/>
            <person name="Gujja S."/>
            <person name="Heiman D."/>
            <person name="Hepburn T."/>
            <person name="Howarth C."/>
            <person name="Jen D."/>
            <person name="Larson L."/>
            <person name="Lewis B."/>
            <person name="Mehta T."/>
            <person name="Park D."/>
            <person name="Pearson M."/>
            <person name="Roberts A."/>
            <person name="Saif S."/>
            <person name="Shenoy N."/>
            <person name="Sisk P."/>
            <person name="Stolte C."/>
            <person name="Sykes S."/>
            <person name="Walk T."/>
            <person name="White J."/>
            <person name="Yandava C."/>
            <person name="Burger G."/>
            <person name="Gray M.W."/>
            <person name="Holland P.W.H."/>
            <person name="King N."/>
            <person name="Lang F.B.F."/>
            <person name="Roger A.J."/>
            <person name="Ruiz-Trillo I."/>
            <person name="Lander E."/>
            <person name="Nusbaum C."/>
        </authorList>
    </citation>
    <scope>NUCLEOTIDE SEQUENCE [LARGE SCALE GENOMIC DNA]</scope>
    <source>
        <strain evidence="10">ATCC 38327</strain>
    </source>
</reference>
<evidence type="ECO:0000256" key="7">
    <source>
        <dbReference type="SAM" id="MobiDB-lite"/>
    </source>
</evidence>
<dbReference type="STRING" id="578462.A0A0L0T4D4"/>
<evidence type="ECO:0000259" key="8">
    <source>
        <dbReference type="Pfam" id="PF10394"/>
    </source>
</evidence>
<keyword evidence="10" id="KW-1185">Reference proteome</keyword>
<feature type="region of interest" description="Disordered" evidence="7">
    <location>
        <begin position="1"/>
        <end position="46"/>
    </location>
</feature>
<feature type="domain" description="Histone acetyl transferase HAT1 N-terminal" evidence="8">
    <location>
        <begin position="104"/>
        <end position="203"/>
    </location>
</feature>
<evidence type="ECO:0000256" key="2">
    <source>
        <dbReference type="ARBA" id="ARBA00013184"/>
    </source>
</evidence>
<protein>
    <recommendedName>
        <fullName evidence="3">Histone acetyltransferase type B catalytic subunit</fullName>
        <ecNumber evidence="2">2.3.1.48</ecNumber>
    </recommendedName>
</protein>
<evidence type="ECO:0000256" key="4">
    <source>
        <dbReference type="ARBA" id="ARBA00022679"/>
    </source>
</evidence>
<accession>A0A0L0T4D4</accession>
<evidence type="ECO:0000313" key="9">
    <source>
        <dbReference type="EMBL" id="KNE69424.1"/>
    </source>
</evidence>
<dbReference type="Gene3D" id="3.40.630.30">
    <property type="match status" value="1"/>
</dbReference>
<dbReference type="AlphaFoldDB" id="A0A0L0T4D4"/>
<evidence type="ECO:0000256" key="1">
    <source>
        <dbReference type="ARBA" id="ARBA00010543"/>
    </source>
</evidence>
<evidence type="ECO:0000256" key="6">
    <source>
        <dbReference type="ARBA" id="ARBA00048017"/>
    </source>
</evidence>